<feature type="region of interest" description="Disordered" evidence="1">
    <location>
        <begin position="1"/>
        <end position="26"/>
    </location>
</feature>
<evidence type="ECO:0000256" key="2">
    <source>
        <dbReference type="SAM" id="Phobius"/>
    </source>
</evidence>
<keyword evidence="2" id="KW-0812">Transmembrane</keyword>
<feature type="transmembrane region" description="Helical" evidence="2">
    <location>
        <begin position="31"/>
        <end position="54"/>
    </location>
</feature>
<name>A0A8K0JF74_9TREE</name>
<organism evidence="3 4">
    <name type="scientific">Filobasidium floriforme</name>
    <dbReference type="NCBI Taxonomy" id="5210"/>
    <lineage>
        <taxon>Eukaryota</taxon>
        <taxon>Fungi</taxon>
        <taxon>Dikarya</taxon>
        <taxon>Basidiomycota</taxon>
        <taxon>Agaricomycotina</taxon>
        <taxon>Tremellomycetes</taxon>
        <taxon>Filobasidiales</taxon>
        <taxon>Filobasidiaceae</taxon>
        <taxon>Filobasidium</taxon>
    </lineage>
</organism>
<gene>
    <name evidence="3" type="ORF">FFLO_06294</name>
</gene>
<dbReference type="Proteomes" id="UP000812966">
    <property type="component" value="Unassembled WGS sequence"/>
</dbReference>
<reference evidence="3" key="1">
    <citation type="submission" date="2020-04" db="EMBL/GenBank/DDBJ databases">
        <title>Analysis of mating type loci in Filobasidium floriforme.</title>
        <authorList>
            <person name="Nowrousian M."/>
        </authorList>
    </citation>
    <scope>NUCLEOTIDE SEQUENCE</scope>
    <source>
        <strain evidence="3">CBS 6242</strain>
    </source>
</reference>
<evidence type="ECO:0000256" key="1">
    <source>
        <dbReference type="SAM" id="MobiDB-lite"/>
    </source>
</evidence>
<keyword evidence="2" id="KW-0472">Membrane</keyword>
<keyword evidence="2" id="KW-1133">Transmembrane helix</keyword>
<feature type="compositionally biased region" description="Basic and acidic residues" evidence="1">
    <location>
        <begin position="1"/>
        <end position="11"/>
    </location>
</feature>
<dbReference type="AlphaFoldDB" id="A0A8K0JF74"/>
<evidence type="ECO:0000313" key="4">
    <source>
        <dbReference type="Proteomes" id="UP000812966"/>
    </source>
</evidence>
<proteinExistence type="predicted"/>
<keyword evidence="4" id="KW-1185">Reference proteome</keyword>
<accession>A0A8K0JF74</accession>
<evidence type="ECO:0000313" key="3">
    <source>
        <dbReference type="EMBL" id="KAG7528262.1"/>
    </source>
</evidence>
<sequence length="67" mass="7129">MSRDKNYRDSFEGSNASERGGTGDKSKTKKYIIFGCVAIVVAVVFTVGTMRGWFDGDSPEGASASSV</sequence>
<dbReference type="EMBL" id="JABELV010000195">
    <property type="protein sequence ID" value="KAG7528262.1"/>
    <property type="molecule type" value="Genomic_DNA"/>
</dbReference>
<protein>
    <submittedName>
        <fullName evidence="3">Uncharacterized protein</fullName>
    </submittedName>
</protein>
<comment type="caution">
    <text evidence="3">The sequence shown here is derived from an EMBL/GenBank/DDBJ whole genome shotgun (WGS) entry which is preliminary data.</text>
</comment>